<accession>A0A9P6LSR3</accession>
<reference evidence="2" key="1">
    <citation type="journal article" date="2020" name="Fungal Divers.">
        <title>Resolving the Mortierellaceae phylogeny through synthesis of multi-gene phylogenetics and phylogenomics.</title>
        <authorList>
            <person name="Vandepol N."/>
            <person name="Liber J."/>
            <person name="Desiro A."/>
            <person name="Na H."/>
            <person name="Kennedy M."/>
            <person name="Barry K."/>
            <person name="Grigoriev I.V."/>
            <person name="Miller A.N."/>
            <person name="O'Donnell K."/>
            <person name="Stajich J.E."/>
            <person name="Bonito G."/>
        </authorList>
    </citation>
    <scope>NUCLEOTIDE SEQUENCE</scope>
    <source>
        <strain evidence="2">MES-2147</strain>
    </source>
</reference>
<feature type="compositionally biased region" description="Polar residues" evidence="1">
    <location>
        <begin position="137"/>
        <end position="157"/>
    </location>
</feature>
<organism evidence="2 3">
    <name type="scientific">Modicella reniformis</name>
    <dbReference type="NCBI Taxonomy" id="1440133"/>
    <lineage>
        <taxon>Eukaryota</taxon>
        <taxon>Fungi</taxon>
        <taxon>Fungi incertae sedis</taxon>
        <taxon>Mucoromycota</taxon>
        <taxon>Mortierellomycotina</taxon>
        <taxon>Mortierellomycetes</taxon>
        <taxon>Mortierellales</taxon>
        <taxon>Mortierellaceae</taxon>
        <taxon>Modicella</taxon>
    </lineage>
</organism>
<evidence type="ECO:0000256" key="1">
    <source>
        <dbReference type="SAM" id="MobiDB-lite"/>
    </source>
</evidence>
<feature type="non-terminal residue" evidence="2">
    <location>
        <position position="386"/>
    </location>
</feature>
<feature type="region of interest" description="Disordered" evidence="1">
    <location>
        <begin position="114"/>
        <end position="225"/>
    </location>
</feature>
<evidence type="ECO:0000313" key="2">
    <source>
        <dbReference type="EMBL" id="KAF9930895.1"/>
    </source>
</evidence>
<dbReference type="EMBL" id="JAAAHW010010088">
    <property type="protein sequence ID" value="KAF9930895.1"/>
    <property type="molecule type" value="Genomic_DNA"/>
</dbReference>
<sequence length="386" mass="43499">MDSIFTPDYLDRGYEEEDWKKHTSGVHPFFTNNNPSDWTAECFLECHPDDFDELVVGLKELSKRKWSFANCCRILHQIYNSDDVRHRVRLWRAQRACSTENKIAKVSTRQGIYRDIEDDNEEANKRRRLSDPPTGQDGASMQVSSSQETDLSSISTISDHEGPTFGSGYSTSTPHASHASLEPAGAALSIPSTRPQTTRPVRSCRIPKIVIDQSDPPSDNTDATTEYPESEALSYHTTHGPGRLDSALKTHWVLNGNNISISLMQYRDFCVSNNYALLSTAAALSINFIFFFENEDQVGGLNDEMRDAAWSSVWHHLGSPTIVALPDPIILEAYAWARRANSSSYQQFLQDLNANLITSPLLRRVLHNYANCTELWKNTCPNEATY</sequence>
<gene>
    <name evidence="2" type="ORF">BGZ65_005131</name>
</gene>
<comment type="caution">
    <text evidence="2">The sequence shown here is derived from an EMBL/GenBank/DDBJ whole genome shotgun (WGS) entry which is preliminary data.</text>
</comment>
<protein>
    <submittedName>
        <fullName evidence="2">Uncharacterized protein</fullName>
    </submittedName>
</protein>
<keyword evidence="3" id="KW-1185">Reference proteome</keyword>
<feature type="compositionally biased region" description="Polar residues" evidence="1">
    <location>
        <begin position="215"/>
        <end position="224"/>
    </location>
</feature>
<evidence type="ECO:0000313" key="3">
    <source>
        <dbReference type="Proteomes" id="UP000749646"/>
    </source>
</evidence>
<name>A0A9P6LSR3_9FUNG</name>
<feature type="compositionally biased region" description="Polar residues" evidence="1">
    <location>
        <begin position="190"/>
        <end position="200"/>
    </location>
</feature>
<proteinExistence type="predicted"/>
<dbReference type="Proteomes" id="UP000749646">
    <property type="component" value="Unassembled WGS sequence"/>
</dbReference>
<dbReference type="AlphaFoldDB" id="A0A9P6LSR3"/>